<dbReference type="PANTHER" id="PTHR38774:SF1">
    <property type="entry name" value="CYTOPLASMIC PROTEIN"/>
    <property type="match status" value="1"/>
</dbReference>
<name>A0ABV8SZU2_9GAMM</name>
<dbReference type="PANTHER" id="PTHR38774">
    <property type="entry name" value="CYTOPLASMIC PROTEIN-RELATED"/>
    <property type="match status" value="1"/>
</dbReference>
<comment type="caution">
    <text evidence="1">The sequence shown here is derived from an EMBL/GenBank/DDBJ whole genome shotgun (WGS) entry which is preliminary data.</text>
</comment>
<organism evidence="1 2">
    <name type="scientific">Steroidobacter flavus</name>
    <dbReference type="NCBI Taxonomy" id="1842136"/>
    <lineage>
        <taxon>Bacteria</taxon>
        <taxon>Pseudomonadati</taxon>
        <taxon>Pseudomonadota</taxon>
        <taxon>Gammaproteobacteria</taxon>
        <taxon>Steroidobacterales</taxon>
        <taxon>Steroidobacteraceae</taxon>
        <taxon>Steroidobacter</taxon>
    </lineage>
</organism>
<dbReference type="InterPro" id="IPR009659">
    <property type="entry name" value="DUF1249"/>
</dbReference>
<dbReference type="Proteomes" id="UP001595904">
    <property type="component" value="Unassembled WGS sequence"/>
</dbReference>
<evidence type="ECO:0000313" key="2">
    <source>
        <dbReference type="Proteomes" id="UP001595904"/>
    </source>
</evidence>
<reference evidence="2" key="1">
    <citation type="journal article" date="2019" name="Int. J. Syst. Evol. Microbiol.">
        <title>The Global Catalogue of Microorganisms (GCM) 10K type strain sequencing project: providing services to taxonomists for standard genome sequencing and annotation.</title>
        <authorList>
            <consortium name="The Broad Institute Genomics Platform"/>
            <consortium name="The Broad Institute Genome Sequencing Center for Infectious Disease"/>
            <person name="Wu L."/>
            <person name="Ma J."/>
        </authorList>
    </citation>
    <scope>NUCLEOTIDE SEQUENCE [LARGE SCALE GENOMIC DNA]</scope>
    <source>
        <strain evidence="2">CGMCC 1.10759</strain>
    </source>
</reference>
<keyword evidence="2" id="KW-1185">Reference proteome</keyword>
<evidence type="ECO:0000313" key="1">
    <source>
        <dbReference type="EMBL" id="MFC4313099.1"/>
    </source>
</evidence>
<dbReference type="Pfam" id="PF06853">
    <property type="entry name" value="DUF1249"/>
    <property type="match status" value="1"/>
</dbReference>
<protein>
    <submittedName>
        <fullName evidence="1">DUF1249 domain-containing protein</fullName>
    </submittedName>
</protein>
<gene>
    <name evidence="1" type="ORF">ACFPN2_28725</name>
</gene>
<dbReference type="EMBL" id="JBHSDU010000015">
    <property type="protein sequence ID" value="MFC4313099.1"/>
    <property type="molecule type" value="Genomic_DNA"/>
</dbReference>
<accession>A0ABV8SZU2</accession>
<proteinExistence type="predicted"/>
<sequence length="159" mass="18158">MSIALTATDVNCPVSWRARPGSFVSLMSLYESNYIRLAWLVPDVERAAATQISVVDGDCPLHLAIEERSRYTTTLRLTYVFDDEAGPLADPDLLIRVYRDARLAEVQACARWHRHAMLESLRSQLARDLGDRWLRNVMLNKWLDYCVERGHHFPALAAT</sequence>